<comment type="cofactor">
    <cofactor evidence="1">
        <name>Zn(2+)</name>
        <dbReference type="ChEBI" id="CHEBI:29105"/>
    </cofactor>
</comment>
<feature type="compositionally biased region" description="Basic and acidic residues" evidence="7">
    <location>
        <begin position="7"/>
        <end position="18"/>
    </location>
</feature>
<feature type="non-terminal residue" evidence="8">
    <location>
        <position position="458"/>
    </location>
</feature>
<keyword evidence="3" id="KW-0479">Metal-binding</keyword>
<dbReference type="Gene3D" id="3.40.390.10">
    <property type="entry name" value="Collagenase (Catalytic Domain)"/>
    <property type="match status" value="1"/>
</dbReference>
<evidence type="ECO:0000256" key="4">
    <source>
        <dbReference type="ARBA" id="ARBA00022801"/>
    </source>
</evidence>
<dbReference type="InterPro" id="IPR012962">
    <property type="entry name" value="Pept_M54_archaemetzincn"/>
</dbReference>
<evidence type="ECO:0000256" key="6">
    <source>
        <dbReference type="ARBA" id="ARBA00023049"/>
    </source>
</evidence>
<dbReference type="PANTHER" id="PTHR15910:SF1">
    <property type="entry name" value="ARCHAEMETZINCIN-2"/>
    <property type="match status" value="1"/>
</dbReference>
<keyword evidence="6" id="KW-0482">Metalloprotease</keyword>
<dbReference type="AlphaFoldDB" id="A0A0B7BEE0"/>
<protein>
    <recommendedName>
        <fullName evidence="9">Archaemetzincin-2</fullName>
    </recommendedName>
</protein>
<dbReference type="GO" id="GO:0006508">
    <property type="term" value="P:proteolysis"/>
    <property type="evidence" value="ECO:0007669"/>
    <property type="project" value="UniProtKB-KW"/>
</dbReference>
<dbReference type="CDD" id="cd11375">
    <property type="entry name" value="Peptidase_M54"/>
    <property type="match status" value="1"/>
</dbReference>
<dbReference type="GO" id="GO:0008237">
    <property type="term" value="F:metallopeptidase activity"/>
    <property type="evidence" value="ECO:0007669"/>
    <property type="project" value="UniProtKB-KW"/>
</dbReference>
<evidence type="ECO:0000313" key="8">
    <source>
        <dbReference type="EMBL" id="CEK91257.1"/>
    </source>
</evidence>
<dbReference type="Pfam" id="PF07998">
    <property type="entry name" value="Peptidase_M54"/>
    <property type="match status" value="1"/>
</dbReference>
<evidence type="ECO:0000256" key="1">
    <source>
        <dbReference type="ARBA" id="ARBA00001947"/>
    </source>
</evidence>
<sequence>MGLSETKIADQDDIRGEQAEQSSSLLTQLEHDKLQNDSSIQNHDDAAKHSCSSRSTANSSSTSSPFETSVTRNSDERSVENGAELASGKTRSLKMCVKKDFDYLVGNLEKLPESARKLFQVAKVYLTTESANSSSDRDFTSLFQTLPSTRAENDVSSGMHNSIAETHFKCPENLFIPLKKSAPLHYAQTYIQWKSAQDLKNVYAFCLPKKRTVYLQPIDEFPDFVYAFRLKTHHMTLSLFETLQGFVQIFFSGLEVYIRPPLSLKENEYPVQSRYQESTNKLQYCVNDLYPLLQSVLPSDGICIAGVIWTDIFPTGYNFVLGEASVKHQAAVISFGRYEPRGYNQDSNSDVTEVDGILMWKLLKTLSHELCHLFGLEHCKFFRCAMNESSSVSDALSHPLFLCPVCLRKLQRACGFDVLERYQQLRVFLNSVVEQLEHTSKLEESLTWLDLCIEYLNS</sequence>
<proteinExistence type="predicted"/>
<evidence type="ECO:0000256" key="3">
    <source>
        <dbReference type="ARBA" id="ARBA00022723"/>
    </source>
</evidence>
<accession>A0A0B7BEE0</accession>
<evidence type="ECO:0008006" key="9">
    <source>
        <dbReference type="Google" id="ProtNLM"/>
    </source>
</evidence>
<name>A0A0B7BEE0_9EUPU</name>
<reference evidence="8" key="1">
    <citation type="submission" date="2014-12" db="EMBL/GenBank/DDBJ databases">
        <title>Insight into the proteome of Arion vulgaris.</title>
        <authorList>
            <person name="Aradska J."/>
            <person name="Bulat T."/>
            <person name="Smidak R."/>
            <person name="Sarate P."/>
            <person name="Gangsoo J."/>
            <person name="Sialana F."/>
            <person name="Bilban M."/>
            <person name="Lubec G."/>
        </authorList>
    </citation>
    <scope>NUCLEOTIDE SEQUENCE</scope>
    <source>
        <tissue evidence="8">Skin</tissue>
    </source>
</reference>
<dbReference type="PANTHER" id="PTHR15910">
    <property type="entry name" value="ARCHAEMETZINCIN"/>
    <property type="match status" value="1"/>
</dbReference>
<gene>
    <name evidence="8" type="primary">ORF181805</name>
</gene>
<dbReference type="GO" id="GO:0046872">
    <property type="term" value="F:metal ion binding"/>
    <property type="evidence" value="ECO:0007669"/>
    <property type="project" value="UniProtKB-KW"/>
</dbReference>
<dbReference type="EMBL" id="HACG01044392">
    <property type="protein sequence ID" value="CEK91257.1"/>
    <property type="molecule type" value="Transcribed_RNA"/>
</dbReference>
<evidence type="ECO:0000256" key="5">
    <source>
        <dbReference type="ARBA" id="ARBA00022833"/>
    </source>
</evidence>
<dbReference type="SUPFAM" id="SSF55486">
    <property type="entry name" value="Metalloproteases ('zincins'), catalytic domain"/>
    <property type="match status" value="1"/>
</dbReference>
<keyword evidence="2" id="KW-0645">Protease</keyword>
<feature type="region of interest" description="Disordered" evidence="7">
    <location>
        <begin position="1"/>
        <end position="85"/>
    </location>
</feature>
<organism evidence="8">
    <name type="scientific">Arion vulgaris</name>
    <dbReference type="NCBI Taxonomy" id="1028688"/>
    <lineage>
        <taxon>Eukaryota</taxon>
        <taxon>Metazoa</taxon>
        <taxon>Spiralia</taxon>
        <taxon>Lophotrochozoa</taxon>
        <taxon>Mollusca</taxon>
        <taxon>Gastropoda</taxon>
        <taxon>Heterobranchia</taxon>
        <taxon>Euthyneura</taxon>
        <taxon>Panpulmonata</taxon>
        <taxon>Eupulmonata</taxon>
        <taxon>Stylommatophora</taxon>
        <taxon>Helicina</taxon>
        <taxon>Arionoidea</taxon>
        <taxon>Arionidae</taxon>
        <taxon>Arion</taxon>
    </lineage>
</organism>
<evidence type="ECO:0000256" key="2">
    <source>
        <dbReference type="ARBA" id="ARBA00022670"/>
    </source>
</evidence>
<keyword evidence="4" id="KW-0378">Hydrolase</keyword>
<keyword evidence="5" id="KW-0862">Zinc</keyword>
<dbReference type="InterPro" id="IPR024079">
    <property type="entry name" value="MetalloPept_cat_dom_sf"/>
</dbReference>
<feature type="compositionally biased region" description="Low complexity" evidence="7">
    <location>
        <begin position="50"/>
        <end position="71"/>
    </location>
</feature>
<evidence type="ECO:0000256" key="7">
    <source>
        <dbReference type="SAM" id="MobiDB-lite"/>
    </source>
</evidence>